<keyword evidence="1" id="KW-0479">Metal-binding</keyword>
<dbReference type="Gene3D" id="1.20.120.910">
    <property type="entry name" value="DksA, coiled-coil domain"/>
    <property type="match status" value="1"/>
</dbReference>
<evidence type="ECO:0000256" key="1">
    <source>
        <dbReference type="ARBA" id="ARBA00022723"/>
    </source>
</evidence>
<keyword evidence="3" id="KW-0862">Zinc</keyword>
<dbReference type="GO" id="GO:0008270">
    <property type="term" value="F:zinc ion binding"/>
    <property type="evidence" value="ECO:0007669"/>
    <property type="project" value="UniProtKB-KW"/>
</dbReference>
<evidence type="ECO:0000313" key="7">
    <source>
        <dbReference type="Proteomes" id="UP000230837"/>
    </source>
</evidence>
<proteinExistence type="predicted"/>
<dbReference type="EMBL" id="PFHR01000012">
    <property type="protein sequence ID" value="PIW97322.1"/>
    <property type="molecule type" value="Genomic_DNA"/>
</dbReference>
<name>A0A2M7IPP7_9BACT</name>
<dbReference type="PANTHER" id="PTHR33823">
    <property type="entry name" value="RNA POLYMERASE-BINDING TRANSCRIPTION FACTOR DKSA-RELATED"/>
    <property type="match status" value="1"/>
</dbReference>
<accession>A0A2M7IPP7</accession>
<dbReference type="SUPFAM" id="SSF57716">
    <property type="entry name" value="Glucocorticoid receptor-like (DNA-binding domain)"/>
    <property type="match status" value="1"/>
</dbReference>
<evidence type="ECO:0000256" key="2">
    <source>
        <dbReference type="ARBA" id="ARBA00022771"/>
    </source>
</evidence>
<evidence type="ECO:0000256" key="3">
    <source>
        <dbReference type="ARBA" id="ARBA00022833"/>
    </source>
</evidence>
<dbReference type="PANTHER" id="PTHR33823:SF5">
    <property type="entry name" value="DNAK SUPPRESSOR PROTEIN"/>
    <property type="match status" value="1"/>
</dbReference>
<sequence length="125" mass="14114">MNNIDIFANKLATLKKEVIAELEEIAIKHTETDDWEIRTDNIDLTDADENLHADDNEETNERISTLAELETSYRNINLALKKISEGNYGICEICHETISSERLEANPSARTCLTHLEDEASLPLA</sequence>
<evidence type="ECO:0000313" key="6">
    <source>
        <dbReference type="EMBL" id="PIW97322.1"/>
    </source>
</evidence>
<dbReference type="PROSITE" id="PS51128">
    <property type="entry name" value="ZF_DKSA_2"/>
    <property type="match status" value="1"/>
</dbReference>
<dbReference type="Proteomes" id="UP000230837">
    <property type="component" value="Unassembled WGS sequence"/>
</dbReference>
<organism evidence="6 7">
    <name type="scientific">Candidatus Kaiserbacteria bacterium CG_4_8_14_3_um_filter_38_9</name>
    <dbReference type="NCBI Taxonomy" id="1974599"/>
    <lineage>
        <taxon>Bacteria</taxon>
        <taxon>Candidatus Kaiseribacteriota</taxon>
    </lineage>
</organism>
<dbReference type="InterPro" id="IPR000962">
    <property type="entry name" value="Znf_DskA_TraR"/>
</dbReference>
<gene>
    <name evidence="6" type="ORF">COZ82_00180</name>
</gene>
<protein>
    <recommendedName>
        <fullName evidence="5">Zinc finger DksA/TraR C4-type domain-containing protein</fullName>
    </recommendedName>
</protein>
<evidence type="ECO:0000259" key="5">
    <source>
        <dbReference type="Pfam" id="PF01258"/>
    </source>
</evidence>
<comment type="caution">
    <text evidence="6">The sequence shown here is derived from an EMBL/GenBank/DDBJ whole genome shotgun (WGS) entry which is preliminary data.</text>
</comment>
<dbReference type="AlphaFoldDB" id="A0A2M7IPP7"/>
<keyword evidence="2" id="KW-0863">Zinc-finger</keyword>
<feature type="domain" description="Zinc finger DksA/TraR C4-type" evidence="5">
    <location>
        <begin position="86"/>
        <end position="113"/>
    </location>
</feature>
<dbReference type="Pfam" id="PF01258">
    <property type="entry name" value="zf-dskA_traR"/>
    <property type="match status" value="1"/>
</dbReference>
<feature type="zinc finger region" description="dksA C4-type" evidence="4">
    <location>
        <begin position="91"/>
        <end position="115"/>
    </location>
</feature>
<evidence type="ECO:0000256" key="4">
    <source>
        <dbReference type="PROSITE-ProRule" id="PRU00510"/>
    </source>
</evidence>
<reference evidence="7" key="1">
    <citation type="submission" date="2017-09" db="EMBL/GenBank/DDBJ databases">
        <title>Depth-based differentiation of microbial function through sediment-hosted aquifers and enrichment of novel symbionts in the deep terrestrial subsurface.</title>
        <authorList>
            <person name="Probst A.J."/>
            <person name="Ladd B."/>
            <person name="Jarett J.K."/>
            <person name="Geller-Mcgrath D.E."/>
            <person name="Sieber C.M.K."/>
            <person name="Emerson J.B."/>
            <person name="Anantharaman K."/>
            <person name="Thomas B.C."/>
            <person name="Malmstrom R."/>
            <person name="Stieglmeier M."/>
            <person name="Klingl A."/>
            <person name="Woyke T."/>
            <person name="Ryan C.M."/>
            <person name="Banfield J.F."/>
        </authorList>
    </citation>
    <scope>NUCLEOTIDE SEQUENCE [LARGE SCALE GENOMIC DNA]</scope>
</reference>